<sequence>MAGSAAEIVRPTTSTLAFITTAMASAPGRHGPPARPALHLDAIPSSRDLIILLISEAPENVTGMLRQTVTTFIMAATACIYNRTPGTASATVVDVSLNIT</sequence>
<organism evidence="1 2">
    <name type="scientific">Ceratodon purpureus</name>
    <name type="common">Fire moss</name>
    <name type="synonym">Dicranum purpureum</name>
    <dbReference type="NCBI Taxonomy" id="3225"/>
    <lineage>
        <taxon>Eukaryota</taxon>
        <taxon>Viridiplantae</taxon>
        <taxon>Streptophyta</taxon>
        <taxon>Embryophyta</taxon>
        <taxon>Bryophyta</taxon>
        <taxon>Bryophytina</taxon>
        <taxon>Bryopsida</taxon>
        <taxon>Dicranidae</taxon>
        <taxon>Pseudoditrichales</taxon>
        <taxon>Ditrichaceae</taxon>
        <taxon>Ceratodon</taxon>
    </lineage>
</organism>
<keyword evidence="2" id="KW-1185">Reference proteome</keyword>
<reference evidence="1" key="1">
    <citation type="submission" date="2020-06" db="EMBL/GenBank/DDBJ databases">
        <title>WGS assembly of Ceratodon purpureus strain R40.</title>
        <authorList>
            <person name="Carey S.B."/>
            <person name="Jenkins J."/>
            <person name="Shu S."/>
            <person name="Lovell J.T."/>
            <person name="Sreedasyam A."/>
            <person name="Maumus F."/>
            <person name="Tiley G.P."/>
            <person name="Fernandez-Pozo N."/>
            <person name="Barry K."/>
            <person name="Chen C."/>
            <person name="Wang M."/>
            <person name="Lipzen A."/>
            <person name="Daum C."/>
            <person name="Saski C.A."/>
            <person name="Payton A.C."/>
            <person name="Mcbreen J.C."/>
            <person name="Conrad R.E."/>
            <person name="Kollar L.M."/>
            <person name="Olsson S."/>
            <person name="Huttunen S."/>
            <person name="Landis J.B."/>
            <person name="Wickett N.J."/>
            <person name="Johnson M.G."/>
            <person name="Rensing S.A."/>
            <person name="Grimwood J."/>
            <person name="Schmutz J."/>
            <person name="Mcdaniel S.F."/>
        </authorList>
    </citation>
    <scope>NUCLEOTIDE SEQUENCE</scope>
    <source>
        <strain evidence="1">R40</strain>
    </source>
</reference>
<gene>
    <name evidence="1" type="ORF">KC19_2G101400</name>
</gene>
<comment type="caution">
    <text evidence="1">The sequence shown here is derived from an EMBL/GenBank/DDBJ whole genome shotgun (WGS) entry which is preliminary data.</text>
</comment>
<name>A0A8T0ITU8_CERPU</name>
<dbReference type="Proteomes" id="UP000822688">
    <property type="component" value="Chromosome 2"/>
</dbReference>
<dbReference type="AlphaFoldDB" id="A0A8T0ITU8"/>
<protein>
    <submittedName>
        <fullName evidence="1">Uncharacterized protein</fullName>
    </submittedName>
</protein>
<evidence type="ECO:0000313" key="1">
    <source>
        <dbReference type="EMBL" id="KAG0586582.1"/>
    </source>
</evidence>
<evidence type="ECO:0000313" key="2">
    <source>
        <dbReference type="Proteomes" id="UP000822688"/>
    </source>
</evidence>
<accession>A0A8T0ITU8</accession>
<dbReference type="EMBL" id="CM026422">
    <property type="protein sequence ID" value="KAG0586582.1"/>
    <property type="molecule type" value="Genomic_DNA"/>
</dbReference>
<proteinExistence type="predicted"/>